<dbReference type="AlphaFoldDB" id="A0A382NVT8"/>
<name>A0A382NVT8_9ZZZZ</name>
<sequence>MADEERIAQLQEALDNLLEPVPVSDKEAELRDDASMASATASYEKA</sequence>
<proteinExistence type="predicted"/>
<feature type="compositionally biased region" description="Polar residues" evidence="1">
    <location>
        <begin position="37"/>
        <end position="46"/>
    </location>
</feature>
<organism evidence="2">
    <name type="scientific">marine metagenome</name>
    <dbReference type="NCBI Taxonomy" id="408172"/>
    <lineage>
        <taxon>unclassified sequences</taxon>
        <taxon>metagenomes</taxon>
        <taxon>ecological metagenomes</taxon>
    </lineage>
</organism>
<dbReference type="EMBL" id="UINC01102329">
    <property type="protein sequence ID" value="SVC63862.1"/>
    <property type="molecule type" value="Genomic_DNA"/>
</dbReference>
<feature type="non-terminal residue" evidence="2">
    <location>
        <position position="46"/>
    </location>
</feature>
<protein>
    <submittedName>
        <fullName evidence="2">Uncharacterized protein</fullName>
    </submittedName>
</protein>
<evidence type="ECO:0000313" key="2">
    <source>
        <dbReference type="EMBL" id="SVC63862.1"/>
    </source>
</evidence>
<gene>
    <name evidence="2" type="ORF">METZ01_LOCUS316716</name>
</gene>
<accession>A0A382NVT8</accession>
<feature type="compositionally biased region" description="Basic and acidic residues" evidence="1">
    <location>
        <begin position="24"/>
        <end position="34"/>
    </location>
</feature>
<feature type="region of interest" description="Disordered" evidence="1">
    <location>
        <begin position="18"/>
        <end position="46"/>
    </location>
</feature>
<reference evidence="2" key="1">
    <citation type="submission" date="2018-05" db="EMBL/GenBank/DDBJ databases">
        <authorList>
            <person name="Lanie J.A."/>
            <person name="Ng W.-L."/>
            <person name="Kazmierczak K.M."/>
            <person name="Andrzejewski T.M."/>
            <person name="Davidsen T.M."/>
            <person name="Wayne K.J."/>
            <person name="Tettelin H."/>
            <person name="Glass J.I."/>
            <person name="Rusch D."/>
            <person name="Podicherti R."/>
            <person name="Tsui H.-C.T."/>
            <person name="Winkler M.E."/>
        </authorList>
    </citation>
    <scope>NUCLEOTIDE SEQUENCE</scope>
</reference>
<evidence type="ECO:0000256" key="1">
    <source>
        <dbReference type="SAM" id="MobiDB-lite"/>
    </source>
</evidence>